<feature type="compositionally biased region" description="Gly residues" evidence="7">
    <location>
        <begin position="1"/>
        <end position="19"/>
    </location>
</feature>
<feature type="region of interest" description="Disordered" evidence="7">
    <location>
        <begin position="1"/>
        <end position="59"/>
    </location>
</feature>
<evidence type="ECO:0000256" key="5">
    <source>
        <dbReference type="ARBA" id="ARBA00023049"/>
    </source>
</evidence>
<keyword evidence="5 6" id="KW-0482">Metalloprotease</keyword>
<feature type="compositionally biased region" description="Low complexity" evidence="7">
    <location>
        <begin position="45"/>
        <end position="59"/>
    </location>
</feature>
<evidence type="ECO:0000256" key="6">
    <source>
        <dbReference type="RuleBase" id="RU003983"/>
    </source>
</evidence>
<evidence type="ECO:0000256" key="4">
    <source>
        <dbReference type="ARBA" id="ARBA00022833"/>
    </source>
</evidence>
<organism evidence="9 10">
    <name type="scientific">Angustibacter aerolatus</name>
    <dbReference type="NCBI Taxonomy" id="1162965"/>
    <lineage>
        <taxon>Bacteria</taxon>
        <taxon>Bacillati</taxon>
        <taxon>Actinomycetota</taxon>
        <taxon>Actinomycetes</taxon>
        <taxon>Kineosporiales</taxon>
        <taxon>Kineosporiaceae</taxon>
    </lineage>
</organism>
<proteinExistence type="inferred from homology"/>
<sequence length="170" mass="17733">MPGGGPDGGDLDPGGGSRGSDGSDGSRGSRGSGGSDDSDDRSQDAAATRRGPAAGRGGATALADSRCVALLLMLVTVGSLAASPVTNLVSRRIEASADRFSLELTRDPADFAAMQRRLAVSNVSDLRPRWYRTALYQSHPDPAWRIAMARAWAEQHDLPGPQPVGRPLPR</sequence>
<accession>A0ABQ6JLF3</accession>
<evidence type="ECO:0000313" key="10">
    <source>
        <dbReference type="Proteomes" id="UP001157017"/>
    </source>
</evidence>
<dbReference type="EMBL" id="BSUZ01000001">
    <property type="protein sequence ID" value="GMA89096.1"/>
    <property type="molecule type" value="Genomic_DNA"/>
</dbReference>
<feature type="domain" description="Peptidase M48" evidence="8">
    <location>
        <begin position="63"/>
        <end position="152"/>
    </location>
</feature>
<gene>
    <name evidence="9" type="ORF">GCM10025868_43460</name>
</gene>
<keyword evidence="3 6" id="KW-0378">Hydrolase</keyword>
<reference evidence="10" key="1">
    <citation type="journal article" date="2019" name="Int. J. Syst. Evol. Microbiol.">
        <title>The Global Catalogue of Microorganisms (GCM) 10K type strain sequencing project: providing services to taxonomists for standard genome sequencing and annotation.</title>
        <authorList>
            <consortium name="The Broad Institute Genomics Platform"/>
            <consortium name="The Broad Institute Genome Sequencing Center for Infectious Disease"/>
            <person name="Wu L."/>
            <person name="Ma J."/>
        </authorList>
    </citation>
    <scope>NUCLEOTIDE SEQUENCE [LARGE SCALE GENOMIC DNA]</scope>
    <source>
        <strain evidence="10">NBRC 108730</strain>
    </source>
</reference>
<dbReference type="InterPro" id="IPR001915">
    <property type="entry name" value="Peptidase_M48"/>
</dbReference>
<evidence type="ECO:0000256" key="7">
    <source>
        <dbReference type="SAM" id="MobiDB-lite"/>
    </source>
</evidence>
<keyword evidence="1 6" id="KW-0645">Protease</keyword>
<comment type="similarity">
    <text evidence="6">Belongs to the peptidase M48 family.</text>
</comment>
<evidence type="ECO:0000256" key="1">
    <source>
        <dbReference type="ARBA" id="ARBA00022670"/>
    </source>
</evidence>
<keyword evidence="10" id="KW-1185">Reference proteome</keyword>
<comment type="cofactor">
    <cofactor evidence="6">
        <name>Zn(2+)</name>
        <dbReference type="ChEBI" id="CHEBI:29105"/>
    </cofactor>
    <text evidence="6">Binds 1 zinc ion per subunit.</text>
</comment>
<protein>
    <recommendedName>
        <fullName evidence="8">Peptidase M48 domain-containing protein</fullName>
    </recommendedName>
</protein>
<dbReference type="Pfam" id="PF01435">
    <property type="entry name" value="Peptidase_M48"/>
    <property type="match status" value="1"/>
</dbReference>
<comment type="caution">
    <text evidence="9">The sequence shown here is derived from an EMBL/GenBank/DDBJ whole genome shotgun (WGS) entry which is preliminary data.</text>
</comment>
<keyword evidence="4 6" id="KW-0862">Zinc</keyword>
<keyword evidence="2" id="KW-0479">Metal-binding</keyword>
<evidence type="ECO:0000313" key="9">
    <source>
        <dbReference type="EMBL" id="GMA89096.1"/>
    </source>
</evidence>
<evidence type="ECO:0000259" key="8">
    <source>
        <dbReference type="Pfam" id="PF01435"/>
    </source>
</evidence>
<evidence type="ECO:0000256" key="3">
    <source>
        <dbReference type="ARBA" id="ARBA00022801"/>
    </source>
</evidence>
<dbReference type="Proteomes" id="UP001157017">
    <property type="component" value="Unassembled WGS sequence"/>
</dbReference>
<name>A0ABQ6JLF3_9ACTN</name>
<evidence type="ECO:0000256" key="2">
    <source>
        <dbReference type="ARBA" id="ARBA00022723"/>
    </source>
</evidence>